<dbReference type="Gene3D" id="3.30.70.1060">
    <property type="entry name" value="Dimeric alpha+beta barrel"/>
    <property type="match status" value="1"/>
</dbReference>
<evidence type="ECO:0000256" key="1">
    <source>
        <dbReference type="ARBA" id="ARBA00007689"/>
    </source>
</evidence>
<dbReference type="InterPro" id="IPR011008">
    <property type="entry name" value="Dimeric_a/b-barrel"/>
</dbReference>
<proteinExistence type="inferred from homology"/>
<dbReference type="SUPFAM" id="SSF54909">
    <property type="entry name" value="Dimeric alpha+beta barrel"/>
    <property type="match status" value="1"/>
</dbReference>
<feature type="domain" description="YCII-related" evidence="2">
    <location>
        <begin position="1"/>
        <end position="79"/>
    </location>
</feature>
<dbReference type="Pfam" id="PF03795">
    <property type="entry name" value="YCII"/>
    <property type="match status" value="1"/>
</dbReference>
<dbReference type="Proteomes" id="UP000636960">
    <property type="component" value="Unassembled WGS sequence"/>
</dbReference>
<keyword evidence="4" id="KW-1185">Reference proteome</keyword>
<evidence type="ECO:0000259" key="2">
    <source>
        <dbReference type="Pfam" id="PF03795"/>
    </source>
</evidence>
<accession>A0A919MV15</accession>
<evidence type="ECO:0000313" key="4">
    <source>
        <dbReference type="Proteomes" id="UP000636960"/>
    </source>
</evidence>
<dbReference type="InterPro" id="IPR005545">
    <property type="entry name" value="YCII"/>
</dbReference>
<reference evidence="3" key="1">
    <citation type="submission" date="2021-01" db="EMBL/GenBank/DDBJ databases">
        <title>Whole genome shotgun sequence of Actinoplanes rishiriensis NBRC 108556.</title>
        <authorList>
            <person name="Komaki H."/>
            <person name="Tamura T."/>
        </authorList>
    </citation>
    <scope>NUCLEOTIDE SEQUENCE</scope>
    <source>
        <strain evidence="3">NBRC 108556</strain>
    </source>
</reference>
<evidence type="ECO:0000313" key="3">
    <source>
        <dbReference type="EMBL" id="GIE96353.1"/>
    </source>
</evidence>
<dbReference type="AlphaFoldDB" id="A0A919MV15"/>
<comment type="similarity">
    <text evidence="1">Belongs to the YciI family.</text>
</comment>
<name>A0A919MV15_9ACTN</name>
<sequence length="94" mass="10089">MYLMISKYLVPLDEVDQARSAHLAFLDGMEERGLLVTAGRQNPPKGGVVVLAVDDEAEARELIAADPYVQGGLAEYTAVGWTPARGALVDYGKP</sequence>
<comment type="caution">
    <text evidence="3">The sequence shown here is derived from an EMBL/GenBank/DDBJ whole genome shotgun (WGS) entry which is preliminary data.</text>
</comment>
<organism evidence="3 4">
    <name type="scientific">Paractinoplanes rishiriensis</name>
    <dbReference type="NCBI Taxonomy" id="1050105"/>
    <lineage>
        <taxon>Bacteria</taxon>
        <taxon>Bacillati</taxon>
        <taxon>Actinomycetota</taxon>
        <taxon>Actinomycetes</taxon>
        <taxon>Micromonosporales</taxon>
        <taxon>Micromonosporaceae</taxon>
        <taxon>Paractinoplanes</taxon>
    </lineage>
</organism>
<protein>
    <recommendedName>
        <fullName evidence="2">YCII-related domain-containing protein</fullName>
    </recommendedName>
</protein>
<gene>
    <name evidence="3" type="ORF">Ari01nite_38180</name>
</gene>
<dbReference type="EMBL" id="BOMV01000042">
    <property type="protein sequence ID" value="GIE96353.1"/>
    <property type="molecule type" value="Genomic_DNA"/>
</dbReference>
<dbReference type="PANTHER" id="PTHR37828">
    <property type="entry name" value="GSR2449 PROTEIN"/>
    <property type="match status" value="1"/>
</dbReference>
<dbReference type="PANTHER" id="PTHR37828:SF1">
    <property type="entry name" value="YCII-RELATED DOMAIN-CONTAINING PROTEIN"/>
    <property type="match status" value="1"/>
</dbReference>